<reference evidence="3 4" key="1">
    <citation type="submission" date="2020-03" db="EMBL/GenBank/DDBJ databases">
        <title>Soil Listeria distribution.</title>
        <authorList>
            <person name="Liao J."/>
            <person name="Wiedmann M."/>
        </authorList>
    </citation>
    <scope>NUCLEOTIDE SEQUENCE [LARGE SCALE GENOMIC DNA]</scope>
    <source>
        <strain evidence="2 4">FSL L7-1299</strain>
        <strain evidence="1 3">FSL L7-1658</strain>
    </source>
</reference>
<dbReference type="EMBL" id="JAARPT010000006">
    <property type="protein sequence ID" value="MBC1402111.1"/>
    <property type="molecule type" value="Genomic_DNA"/>
</dbReference>
<evidence type="ECO:0000313" key="3">
    <source>
        <dbReference type="Proteomes" id="UP000544413"/>
    </source>
</evidence>
<dbReference type="Proteomes" id="UP000544413">
    <property type="component" value="Unassembled WGS sequence"/>
</dbReference>
<dbReference type="EMBL" id="JAARSH010000015">
    <property type="protein sequence ID" value="MBC1617843.1"/>
    <property type="molecule type" value="Genomic_DNA"/>
</dbReference>
<sequence length="128" mass="14931">MKLNNDCVRSLLLEIEDKQTILFQNFSYDDLKAFKSYEKFGHDNVFYTLYRLKEAGYIDFNAQIINSEIYTFFLSKITWEGHQFLDNIRDDKVWAKTKEIASTFTGSSITFLANVANNVLSQFIGNNL</sequence>
<dbReference type="AlphaFoldDB" id="A0A841YNS1"/>
<name>A0A841YNS1_9LIST</name>
<comment type="caution">
    <text evidence="1">The sequence shown here is derived from an EMBL/GenBank/DDBJ whole genome shotgun (WGS) entry which is preliminary data.</text>
</comment>
<evidence type="ECO:0000313" key="1">
    <source>
        <dbReference type="EMBL" id="MBC1402111.1"/>
    </source>
</evidence>
<accession>A0A841YNS1</accession>
<organism evidence="1 3">
    <name type="scientific">Listeria booriae</name>
    <dbReference type="NCBI Taxonomy" id="1552123"/>
    <lineage>
        <taxon>Bacteria</taxon>
        <taxon>Bacillati</taxon>
        <taxon>Bacillota</taxon>
        <taxon>Bacilli</taxon>
        <taxon>Bacillales</taxon>
        <taxon>Listeriaceae</taxon>
        <taxon>Listeria</taxon>
    </lineage>
</organism>
<proteinExistence type="predicted"/>
<protein>
    <submittedName>
        <fullName evidence="1">DUF2513 domain-containing protein</fullName>
    </submittedName>
</protein>
<evidence type="ECO:0000313" key="4">
    <source>
        <dbReference type="Proteomes" id="UP000574104"/>
    </source>
</evidence>
<evidence type="ECO:0000313" key="2">
    <source>
        <dbReference type="EMBL" id="MBC1617843.1"/>
    </source>
</evidence>
<dbReference type="Pfam" id="PF10711">
    <property type="entry name" value="DUF2513"/>
    <property type="match status" value="1"/>
</dbReference>
<dbReference type="RefSeq" id="WP_185406270.1">
    <property type="nucleotide sequence ID" value="NZ_JAARPT010000006.1"/>
</dbReference>
<dbReference type="InterPro" id="IPR019650">
    <property type="entry name" value="DUF2513"/>
</dbReference>
<gene>
    <name evidence="1" type="ORF">HB836_11030</name>
    <name evidence="2" type="ORF">HB904_16825</name>
</gene>
<dbReference type="Proteomes" id="UP000574104">
    <property type="component" value="Unassembled WGS sequence"/>
</dbReference>